<comment type="caution">
    <text evidence="1">The sequence shown here is derived from an EMBL/GenBank/DDBJ whole genome shotgun (WGS) entry which is preliminary data.</text>
</comment>
<dbReference type="EMBL" id="WOTH01000001">
    <property type="protein sequence ID" value="NHO52433.1"/>
    <property type="molecule type" value="Genomic_DNA"/>
</dbReference>
<proteinExistence type="predicted"/>
<gene>
    <name evidence="1" type="ORF">GOB87_00420</name>
</gene>
<dbReference type="Proteomes" id="UP000597459">
    <property type="component" value="Unassembled WGS sequence"/>
</dbReference>
<accession>A0A967EAJ8</accession>
<organism evidence="1 2">
    <name type="scientific">Acetobacter estunensis</name>
    <dbReference type="NCBI Taxonomy" id="104097"/>
    <lineage>
        <taxon>Bacteria</taxon>
        <taxon>Pseudomonadati</taxon>
        <taxon>Pseudomonadota</taxon>
        <taxon>Alphaproteobacteria</taxon>
        <taxon>Acetobacterales</taxon>
        <taxon>Acetobacteraceae</taxon>
        <taxon>Acetobacter</taxon>
    </lineage>
</organism>
<evidence type="ECO:0000313" key="1">
    <source>
        <dbReference type="EMBL" id="NHO52433.1"/>
    </source>
</evidence>
<name>A0A967EAJ8_9PROT</name>
<dbReference type="AlphaFoldDB" id="A0A967EAJ8"/>
<protein>
    <submittedName>
        <fullName evidence="1">Uncharacterized protein</fullName>
    </submittedName>
</protein>
<sequence>MARGLFHDDLTSSVRDLALSGVKSVSIRRKKGEGNEEIAPNVLLLLAVLKEHSSRLARDEKNDLVRALKSTDRGRGDVMREEILSDAPPGRIDIGKK</sequence>
<evidence type="ECO:0000313" key="2">
    <source>
        <dbReference type="Proteomes" id="UP000597459"/>
    </source>
</evidence>
<dbReference type="RefSeq" id="WP_166312571.1">
    <property type="nucleotide sequence ID" value="NZ_WOTH01000001.1"/>
</dbReference>
<reference evidence="1" key="1">
    <citation type="submission" date="2019-11" db="EMBL/GenBank/DDBJ databases">
        <title>Description of new Acetobacter species.</title>
        <authorList>
            <person name="Cleenwerck I."/>
            <person name="Sombolestani A.S."/>
        </authorList>
    </citation>
    <scope>NUCLEOTIDE SEQUENCE</scope>
    <source>
        <strain evidence="1">LMG 1626</strain>
    </source>
</reference>
<keyword evidence="2" id="KW-1185">Reference proteome</keyword>